<dbReference type="RefSeq" id="WP_106161474.1">
    <property type="nucleotide sequence ID" value="NZ_PVTT01000002.1"/>
</dbReference>
<dbReference type="InterPro" id="IPR057661">
    <property type="entry name" value="RsdA/BaiN/AoA(So)_Rossmann"/>
</dbReference>
<sequence length="388" mass="40063">MRVESIDALVIGGGPAGLAAAEALAGAGRAVVLAERMPTPGRKLLMAGKSGLNLTKREDPAQFRAAYGATAPALSPMLDAFGPAEVEALAEGLGQPVFAGSTGRVFPRAWKASPMLRAWRARLEGMGVAFRTGWRWTGPGWRFDAPDGPRALAPGVVVLALGGASWRRLGSDGAWAGWLGAPVAPFAPANGGLRIAWSAHMEPFLGRPAKGIRLTAGPLTSRGEVVLSREGLEGGGLYEVFPAVRDGAPLMLDLAPDRSEAALAGRLSGKASTANLLRRAGLDPVRAALLRELSGPPPRGPALAARIKALPVPHEGPRPMDQAISTAGGIRFDALDEGLMLRARPGVFAAGEMLDWEAPTGGYLLTASLSTGAWAGRHAAAWPGPPPG</sequence>
<dbReference type="OrthoDB" id="5288829at2"/>
<reference evidence="2 3" key="1">
    <citation type="submission" date="2018-03" db="EMBL/GenBank/DDBJ databases">
        <title>Genomic Encyclopedia of Archaeal and Bacterial Type Strains, Phase II (KMG-II): from individual species to whole genera.</title>
        <authorList>
            <person name="Goeker M."/>
        </authorList>
    </citation>
    <scope>NUCLEOTIDE SEQUENCE [LARGE SCALE GENOMIC DNA]</scope>
    <source>
        <strain evidence="2 3">DSM 29318</strain>
    </source>
</reference>
<dbReference type="Gene3D" id="2.40.30.10">
    <property type="entry name" value="Translation factors"/>
    <property type="match status" value="1"/>
</dbReference>
<name>A0A2T0X1J4_9RHOB</name>
<dbReference type="InterPro" id="IPR004792">
    <property type="entry name" value="BaiN-like"/>
</dbReference>
<dbReference type="Proteomes" id="UP000238801">
    <property type="component" value="Unassembled WGS sequence"/>
</dbReference>
<accession>A0A2T0X1J4</accession>
<organism evidence="2 3">
    <name type="scientific">Hasllibacter halocynthiae</name>
    <dbReference type="NCBI Taxonomy" id="595589"/>
    <lineage>
        <taxon>Bacteria</taxon>
        <taxon>Pseudomonadati</taxon>
        <taxon>Pseudomonadota</taxon>
        <taxon>Alphaproteobacteria</taxon>
        <taxon>Rhodobacterales</taxon>
        <taxon>Roseobacteraceae</taxon>
        <taxon>Hasllibacter</taxon>
    </lineage>
</organism>
<dbReference type="InterPro" id="IPR036188">
    <property type="entry name" value="FAD/NAD-bd_sf"/>
</dbReference>
<evidence type="ECO:0000313" key="2">
    <source>
        <dbReference type="EMBL" id="PRY92787.1"/>
    </source>
</evidence>
<dbReference type="EMBL" id="PVTT01000002">
    <property type="protein sequence ID" value="PRY92787.1"/>
    <property type="molecule type" value="Genomic_DNA"/>
</dbReference>
<dbReference type="AlphaFoldDB" id="A0A2T0X1J4"/>
<protein>
    <recommendedName>
        <fullName evidence="1">RsdA/BaiN/AoA(So)-like Rossmann fold-like domain-containing protein</fullName>
    </recommendedName>
</protein>
<dbReference type="InterPro" id="IPR023166">
    <property type="entry name" value="BaiN-like_dom_sf"/>
</dbReference>
<dbReference type="NCBIfam" id="TIGR00275">
    <property type="entry name" value="aminoacetone oxidase family FAD-binding enzyme"/>
    <property type="match status" value="1"/>
</dbReference>
<dbReference type="Gene3D" id="1.10.8.260">
    <property type="entry name" value="HI0933 insert domain-like"/>
    <property type="match status" value="1"/>
</dbReference>
<evidence type="ECO:0000259" key="1">
    <source>
        <dbReference type="Pfam" id="PF03486"/>
    </source>
</evidence>
<dbReference type="PANTHER" id="PTHR42887">
    <property type="entry name" value="OS12G0638800 PROTEIN"/>
    <property type="match status" value="1"/>
</dbReference>
<comment type="caution">
    <text evidence="2">The sequence shown here is derived from an EMBL/GenBank/DDBJ whole genome shotgun (WGS) entry which is preliminary data.</text>
</comment>
<dbReference type="PANTHER" id="PTHR42887:SF1">
    <property type="entry name" value="BLR3961 PROTEIN"/>
    <property type="match status" value="1"/>
</dbReference>
<dbReference type="SUPFAM" id="SSF160996">
    <property type="entry name" value="HI0933 insert domain-like"/>
    <property type="match status" value="1"/>
</dbReference>
<dbReference type="InterPro" id="IPR022460">
    <property type="entry name" value="Flavoprotein_PP4765"/>
</dbReference>
<evidence type="ECO:0000313" key="3">
    <source>
        <dbReference type="Proteomes" id="UP000238801"/>
    </source>
</evidence>
<dbReference type="SUPFAM" id="SSF51905">
    <property type="entry name" value="FAD/NAD(P)-binding domain"/>
    <property type="match status" value="1"/>
</dbReference>
<gene>
    <name evidence="2" type="ORF">BCF33_1641</name>
</gene>
<keyword evidence="3" id="KW-1185">Reference proteome</keyword>
<proteinExistence type="predicted"/>
<dbReference type="Gene3D" id="3.50.50.60">
    <property type="entry name" value="FAD/NAD(P)-binding domain"/>
    <property type="match status" value="1"/>
</dbReference>
<dbReference type="NCBIfam" id="TIGR03862">
    <property type="entry name" value="flavo_PP4765"/>
    <property type="match status" value="1"/>
</dbReference>
<dbReference type="Pfam" id="PF03486">
    <property type="entry name" value="HI0933_like"/>
    <property type="match status" value="1"/>
</dbReference>
<feature type="domain" description="RsdA/BaiN/AoA(So)-like Rossmann fold-like" evidence="1">
    <location>
        <begin position="7"/>
        <end position="377"/>
    </location>
</feature>
<dbReference type="PRINTS" id="PR00411">
    <property type="entry name" value="PNDRDTASEI"/>
</dbReference>